<gene>
    <name evidence="4" type="ORF">LOD99_35</name>
</gene>
<evidence type="ECO:0000313" key="5">
    <source>
        <dbReference type="Proteomes" id="UP001165289"/>
    </source>
</evidence>
<evidence type="ECO:0000313" key="4">
    <source>
        <dbReference type="EMBL" id="KAI6657287.1"/>
    </source>
</evidence>
<dbReference type="PANTHER" id="PTHR11783">
    <property type="entry name" value="SULFOTRANSFERASE SULT"/>
    <property type="match status" value="1"/>
</dbReference>
<evidence type="ECO:0000256" key="2">
    <source>
        <dbReference type="ARBA" id="ARBA00022679"/>
    </source>
</evidence>
<comment type="similarity">
    <text evidence="1">Belongs to the sulfotransferase 1 family.</text>
</comment>
<sequence length="307" mass="35968">MAEFQASKKPTIIRPNLCKGFLFPPFLTEEWLEQASSIFKPRDTDLFVTSFPKSGTHWLSHIEYLLVCKEKLSKPLAGENATFFDIPQVDELQLVETEGSLSKGEQLKKLRIPKAMISALPDPRLFYTHFPYKFLPKNPATKYLYIYRNPKDVVVSMYNHLSNDVFHSDIGTFDEFFQFYVENNCFNHCEHIKGYFEHKDDPNFFILSYEDLHKNFKMKVDEIASFLGIELTEELYQLIAKETNFETMRENEFIKGKAFMKEGTSFFPKGKVGTWKSSLSKEQSEKIDEIFLSNIGKDFIKKYITYF</sequence>
<dbReference type="Pfam" id="PF00685">
    <property type="entry name" value="Sulfotransfer_1"/>
    <property type="match status" value="1"/>
</dbReference>
<name>A0AAV7K7P9_9METZ</name>
<dbReference type="GO" id="GO:0008146">
    <property type="term" value="F:sulfotransferase activity"/>
    <property type="evidence" value="ECO:0007669"/>
    <property type="project" value="InterPro"/>
</dbReference>
<dbReference type="AlphaFoldDB" id="A0AAV7K7P9"/>
<feature type="domain" description="Sulfotransferase" evidence="3">
    <location>
        <begin position="43"/>
        <end position="295"/>
    </location>
</feature>
<organism evidence="4 5">
    <name type="scientific">Oopsacas minuta</name>
    <dbReference type="NCBI Taxonomy" id="111878"/>
    <lineage>
        <taxon>Eukaryota</taxon>
        <taxon>Metazoa</taxon>
        <taxon>Porifera</taxon>
        <taxon>Hexactinellida</taxon>
        <taxon>Hexasterophora</taxon>
        <taxon>Lyssacinosida</taxon>
        <taxon>Leucopsacidae</taxon>
        <taxon>Oopsacas</taxon>
    </lineage>
</organism>
<proteinExistence type="inferred from homology"/>
<reference evidence="4 5" key="1">
    <citation type="journal article" date="2023" name="BMC Biol.">
        <title>The compact genome of the sponge Oopsacas minuta (Hexactinellida) is lacking key metazoan core genes.</title>
        <authorList>
            <person name="Santini S."/>
            <person name="Schenkelaars Q."/>
            <person name="Jourda C."/>
            <person name="Duchesne M."/>
            <person name="Belahbib H."/>
            <person name="Rocher C."/>
            <person name="Selva M."/>
            <person name="Riesgo A."/>
            <person name="Vervoort M."/>
            <person name="Leys S.P."/>
            <person name="Kodjabachian L."/>
            <person name="Le Bivic A."/>
            <person name="Borchiellini C."/>
            <person name="Claverie J.M."/>
            <person name="Renard E."/>
        </authorList>
    </citation>
    <scope>NUCLEOTIDE SEQUENCE [LARGE SCALE GENOMIC DNA]</scope>
    <source>
        <strain evidence="4">SPO-2</strain>
    </source>
</reference>
<accession>A0AAV7K7P9</accession>
<dbReference type="EMBL" id="JAKMXF010000111">
    <property type="protein sequence ID" value="KAI6657287.1"/>
    <property type="molecule type" value="Genomic_DNA"/>
</dbReference>
<dbReference type="InterPro" id="IPR027417">
    <property type="entry name" value="P-loop_NTPase"/>
</dbReference>
<keyword evidence="2" id="KW-0808">Transferase</keyword>
<dbReference type="SUPFAM" id="SSF52540">
    <property type="entry name" value="P-loop containing nucleoside triphosphate hydrolases"/>
    <property type="match status" value="1"/>
</dbReference>
<keyword evidence="5" id="KW-1185">Reference proteome</keyword>
<evidence type="ECO:0000256" key="1">
    <source>
        <dbReference type="ARBA" id="ARBA00005771"/>
    </source>
</evidence>
<protein>
    <submittedName>
        <fullName evidence="4">Amine sulfotransferase</fullName>
    </submittedName>
</protein>
<evidence type="ECO:0000259" key="3">
    <source>
        <dbReference type="Pfam" id="PF00685"/>
    </source>
</evidence>
<comment type="caution">
    <text evidence="4">The sequence shown here is derived from an EMBL/GenBank/DDBJ whole genome shotgun (WGS) entry which is preliminary data.</text>
</comment>
<dbReference type="Proteomes" id="UP001165289">
    <property type="component" value="Unassembled WGS sequence"/>
</dbReference>
<dbReference type="Gene3D" id="3.40.50.300">
    <property type="entry name" value="P-loop containing nucleotide triphosphate hydrolases"/>
    <property type="match status" value="1"/>
</dbReference>
<dbReference type="InterPro" id="IPR000863">
    <property type="entry name" value="Sulfotransferase_dom"/>
</dbReference>